<gene>
    <name evidence="3" type="ORF">H9746_06140</name>
</gene>
<dbReference type="EMBL" id="DXIE01000035">
    <property type="protein sequence ID" value="HIV62401.1"/>
    <property type="molecule type" value="Genomic_DNA"/>
</dbReference>
<evidence type="ECO:0000313" key="4">
    <source>
        <dbReference type="Proteomes" id="UP000886808"/>
    </source>
</evidence>
<accession>A0A9D1TII8</accession>
<dbReference type="Proteomes" id="UP000886808">
    <property type="component" value="Unassembled WGS sequence"/>
</dbReference>
<name>A0A9D1TII8_9FIRM</name>
<dbReference type="Pfam" id="PF13472">
    <property type="entry name" value="Lipase_GDSL_2"/>
    <property type="match status" value="1"/>
</dbReference>
<evidence type="ECO:0000313" key="3">
    <source>
        <dbReference type="EMBL" id="HIV62401.1"/>
    </source>
</evidence>
<dbReference type="PROSITE" id="PS51257">
    <property type="entry name" value="PROKAR_LIPOPROTEIN"/>
    <property type="match status" value="1"/>
</dbReference>
<evidence type="ECO:0000256" key="1">
    <source>
        <dbReference type="SAM" id="SignalP"/>
    </source>
</evidence>
<sequence>MKVLYKRILSGVSAGFLCFLLTACQQNNDINSGSQSGADSAASSEVEEEKTLNDLSNAAMVGNSYLYGFDTYAVLPETDCFYRVGLNVRTVFTETMIDGEVPVIEELKNDKEYDEVLLMFGENELGWPSEQAFLDGYGEIIDAVHEYQPKATVYVQSMLPVSKEVSDKNKDGVNNENIRQRNEKLKELAEEKDAVYLDVASIMENDNGDLPKDAATDGIHPNISYYRQWADFLKENVN</sequence>
<protein>
    <recommendedName>
        <fullName evidence="2">SGNH hydrolase-type esterase domain-containing protein</fullName>
    </recommendedName>
</protein>
<feature type="chain" id="PRO_5039147232" description="SGNH hydrolase-type esterase domain-containing protein" evidence="1">
    <location>
        <begin position="24"/>
        <end position="238"/>
    </location>
</feature>
<dbReference type="SUPFAM" id="SSF52266">
    <property type="entry name" value="SGNH hydrolase"/>
    <property type="match status" value="1"/>
</dbReference>
<keyword evidence="1" id="KW-0732">Signal</keyword>
<feature type="signal peptide" evidence="1">
    <location>
        <begin position="1"/>
        <end position="23"/>
    </location>
</feature>
<dbReference type="InterPro" id="IPR036514">
    <property type="entry name" value="SGNH_hydro_sf"/>
</dbReference>
<dbReference type="InterPro" id="IPR013830">
    <property type="entry name" value="SGNH_hydro"/>
</dbReference>
<reference evidence="3" key="1">
    <citation type="journal article" date="2021" name="PeerJ">
        <title>Extensive microbial diversity within the chicken gut microbiome revealed by metagenomics and culture.</title>
        <authorList>
            <person name="Gilroy R."/>
            <person name="Ravi A."/>
            <person name="Getino M."/>
            <person name="Pursley I."/>
            <person name="Horton D.L."/>
            <person name="Alikhan N.F."/>
            <person name="Baker D."/>
            <person name="Gharbi K."/>
            <person name="Hall N."/>
            <person name="Watson M."/>
            <person name="Adriaenssens E.M."/>
            <person name="Foster-Nyarko E."/>
            <person name="Jarju S."/>
            <person name="Secka A."/>
            <person name="Antonio M."/>
            <person name="Oren A."/>
            <person name="Chaudhuri R.R."/>
            <person name="La Ragione R."/>
            <person name="Hildebrand F."/>
            <person name="Pallen M.J."/>
        </authorList>
    </citation>
    <scope>NUCLEOTIDE SEQUENCE</scope>
    <source>
        <strain evidence="3">CHK193-4272</strain>
    </source>
</reference>
<evidence type="ECO:0000259" key="2">
    <source>
        <dbReference type="Pfam" id="PF13472"/>
    </source>
</evidence>
<feature type="domain" description="SGNH hydrolase-type esterase" evidence="2">
    <location>
        <begin position="89"/>
        <end position="224"/>
    </location>
</feature>
<reference evidence="3" key="2">
    <citation type="submission" date="2021-04" db="EMBL/GenBank/DDBJ databases">
        <authorList>
            <person name="Gilroy R."/>
        </authorList>
    </citation>
    <scope>NUCLEOTIDE SEQUENCE</scope>
    <source>
        <strain evidence="3">CHK193-4272</strain>
    </source>
</reference>
<proteinExistence type="predicted"/>
<dbReference type="AlphaFoldDB" id="A0A9D1TII8"/>
<dbReference type="Gene3D" id="3.40.50.1110">
    <property type="entry name" value="SGNH hydrolase"/>
    <property type="match status" value="1"/>
</dbReference>
<organism evidence="3 4">
    <name type="scientific">Candidatus Butyricicoccus avistercoris</name>
    <dbReference type="NCBI Taxonomy" id="2838518"/>
    <lineage>
        <taxon>Bacteria</taxon>
        <taxon>Bacillati</taxon>
        <taxon>Bacillota</taxon>
        <taxon>Clostridia</taxon>
        <taxon>Eubacteriales</taxon>
        <taxon>Butyricicoccaceae</taxon>
        <taxon>Butyricicoccus</taxon>
    </lineage>
</organism>
<comment type="caution">
    <text evidence="3">The sequence shown here is derived from an EMBL/GenBank/DDBJ whole genome shotgun (WGS) entry which is preliminary data.</text>
</comment>